<protein>
    <submittedName>
        <fullName evidence="4">Zinc finger, CCHC-type containing protein</fullName>
    </submittedName>
</protein>
<keyword evidence="1" id="KW-0863">Zinc-finger</keyword>
<keyword evidence="1" id="KW-0479">Metal-binding</keyword>
<gene>
    <name evidence="4" type="ORF">Tco_1044787</name>
</gene>
<evidence type="ECO:0000256" key="1">
    <source>
        <dbReference type="PROSITE-ProRule" id="PRU00047"/>
    </source>
</evidence>
<proteinExistence type="predicted"/>
<reference evidence="4" key="2">
    <citation type="submission" date="2022-01" db="EMBL/GenBank/DDBJ databases">
        <authorList>
            <person name="Yamashiro T."/>
            <person name="Shiraishi A."/>
            <person name="Satake H."/>
            <person name="Nakayama K."/>
        </authorList>
    </citation>
    <scope>NUCLEOTIDE SEQUENCE</scope>
</reference>
<accession>A0ABQ5GQX0</accession>
<comment type="caution">
    <text evidence="4">The sequence shown here is derived from an EMBL/GenBank/DDBJ whole genome shotgun (WGS) entry which is preliminary data.</text>
</comment>
<evidence type="ECO:0000313" key="5">
    <source>
        <dbReference type="Proteomes" id="UP001151760"/>
    </source>
</evidence>
<dbReference type="SUPFAM" id="SSF57756">
    <property type="entry name" value="Retrovirus zinc finger-like domains"/>
    <property type="match status" value="1"/>
</dbReference>
<keyword evidence="5" id="KW-1185">Reference proteome</keyword>
<evidence type="ECO:0000313" key="4">
    <source>
        <dbReference type="EMBL" id="GJT78062.1"/>
    </source>
</evidence>
<dbReference type="EMBL" id="BQNB010018769">
    <property type="protein sequence ID" value="GJT78062.1"/>
    <property type="molecule type" value="Genomic_DNA"/>
</dbReference>
<feature type="compositionally biased region" description="Basic residues" evidence="2">
    <location>
        <begin position="57"/>
        <end position="67"/>
    </location>
</feature>
<evidence type="ECO:0000256" key="2">
    <source>
        <dbReference type="SAM" id="MobiDB-lite"/>
    </source>
</evidence>
<dbReference type="InterPro" id="IPR001878">
    <property type="entry name" value="Znf_CCHC"/>
</dbReference>
<feature type="domain" description="CCHC-type" evidence="3">
    <location>
        <begin position="108"/>
        <end position="123"/>
    </location>
</feature>
<dbReference type="Gene3D" id="4.10.60.10">
    <property type="entry name" value="Zinc finger, CCHC-type"/>
    <property type="match status" value="1"/>
</dbReference>
<dbReference type="InterPro" id="IPR036875">
    <property type="entry name" value="Znf_CCHC_sf"/>
</dbReference>
<dbReference type="Proteomes" id="UP001151760">
    <property type="component" value="Unassembled WGS sequence"/>
</dbReference>
<keyword evidence="1" id="KW-0862">Zinc</keyword>
<sequence>MILIGLRKEFNGFVQNYNMHSLGKTVNELHAMLKLHEQTLNLPKNNAPALHAIRAGKVQKGKKHKKPQPQMAARGQNQGNGKNKHAYAPKPKIPPPPKREDPAKDSICHECGETGHWKRNCPQYLAELLKKKKNSALGSGGGSGQVGKLKSGHLAVPCAIVNEKLWKLLQL</sequence>
<name>A0ABQ5GQX0_9ASTR</name>
<reference evidence="4" key="1">
    <citation type="journal article" date="2022" name="Int. J. Mol. Sci.">
        <title>Draft Genome of Tanacetum Coccineum: Genomic Comparison of Closely Related Tanacetum-Family Plants.</title>
        <authorList>
            <person name="Yamashiro T."/>
            <person name="Shiraishi A."/>
            <person name="Nakayama K."/>
            <person name="Satake H."/>
        </authorList>
    </citation>
    <scope>NUCLEOTIDE SEQUENCE</scope>
</reference>
<dbReference type="PROSITE" id="PS50158">
    <property type="entry name" value="ZF_CCHC"/>
    <property type="match status" value="1"/>
</dbReference>
<organism evidence="4 5">
    <name type="scientific">Tanacetum coccineum</name>
    <dbReference type="NCBI Taxonomy" id="301880"/>
    <lineage>
        <taxon>Eukaryota</taxon>
        <taxon>Viridiplantae</taxon>
        <taxon>Streptophyta</taxon>
        <taxon>Embryophyta</taxon>
        <taxon>Tracheophyta</taxon>
        <taxon>Spermatophyta</taxon>
        <taxon>Magnoliopsida</taxon>
        <taxon>eudicotyledons</taxon>
        <taxon>Gunneridae</taxon>
        <taxon>Pentapetalae</taxon>
        <taxon>asterids</taxon>
        <taxon>campanulids</taxon>
        <taxon>Asterales</taxon>
        <taxon>Asteraceae</taxon>
        <taxon>Asteroideae</taxon>
        <taxon>Anthemideae</taxon>
        <taxon>Anthemidinae</taxon>
        <taxon>Tanacetum</taxon>
    </lineage>
</organism>
<dbReference type="SMART" id="SM00343">
    <property type="entry name" value="ZnF_C2HC"/>
    <property type="match status" value="1"/>
</dbReference>
<feature type="compositionally biased region" description="Basic and acidic residues" evidence="2">
    <location>
        <begin position="97"/>
        <end position="106"/>
    </location>
</feature>
<dbReference type="Pfam" id="PF00098">
    <property type="entry name" value="zf-CCHC"/>
    <property type="match status" value="1"/>
</dbReference>
<feature type="region of interest" description="Disordered" evidence="2">
    <location>
        <begin position="56"/>
        <end position="106"/>
    </location>
</feature>
<evidence type="ECO:0000259" key="3">
    <source>
        <dbReference type="PROSITE" id="PS50158"/>
    </source>
</evidence>